<gene>
    <name evidence="1" type="ORF">HNY73_010193</name>
</gene>
<reference evidence="1" key="1">
    <citation type="journal article" date="2020" name="bioRxiv">
        <title>Chromosome-level reference genome of the European wasp spider Argiope bruennichi: a resource for studies on range expansion and evolutionary adaptation.</title>
        <authorList>
            <person name="Sheffer M.M."/>
            <person name="Hoppe A."/>
            <person name="Krehenwinkel H."/>
            <person name="Uhl G."/>
            <person name="Kuss A.W."/>
            <person name="Jensen L."/>
            <person name="Jensen C."/>
            <person name="Gillespie R.G."/>
            <person name="Hoff K.J."/>
            <person name="Prost S."/>
        </authorList>
    </citation>
    <scope>NUCLEOTIDE SEQUENCE</scope>
</reference>
<name>A0A8T0F2L7_ARGBR</name>
<dbReference type="AlphaFoldDB" id="A0A8T0F2L7"/>
<sequence length="70" mass="7849">MLVSCACRQSRLTSYVFSGEVSTMRVYALARSKWKLVAEKICSSVASCAFIRVSEDRPINVVREGQWCGQ</sequence>
<protein>
    <submittedName>
        <fullName evidence="1">Uncharacterized protein</fullName>
    </submittedName>
</protein>
<proteinExistence type="predicted"/>
<evidence type="ECO:0000313" key="1">
    <source>
        <dbReference type="EMBL" id="KAF8784528.1"/>
    </source>
</evidence>
<accession>A0A8T0F2L7</accession>
<organism evidence="1 2">
    <name type="scientific">Argiope bruennichi</name>
    <name type="common">Wasp spider</name>
    <name type="synonym">Aranea bruennichi</name>
    <dbReference type="NCBI Taxonomy" id="94029"/>
    <lineage>
        <taxon>Eukaryota</taxon>
        <taxon>Metazoa</taxon>
        <taxon>Ecdysozoa</taxon>
        <taxon>Arthropoda</taxon>
        <taxon>Chelicerata</taxon>
        <taxon>Arachnida</taxon>
        <taxon>Araneae</taxon>
        <taxon>Araneomorphae</taxon>
        <taxon>Entelegynae</taxon>
        <taxon>Araneoidea</taxon>
        <taxon>Araneidae</taxon>
        <taxon>Argiope</taxon>
    </lineage>
</organism>
<reference evidence="1" key="2">
    <citation type="submission" date="2020-06" db="EMBL/GenBank/DDBJ databases">
        <authorList>
            <person name="Sheffer M."/>
        </authorList>
    </citation>
    <scope>NUCLEOTIDE SEQUENCE</scope>
</reference>
<comment type="caution">
    <text evidence="1">The sequence shown here is derived from an EMBL/GenBank/DDBJ whole genome shotgun (WGS) entry which is preliminary data.</text>
</comment>
<keyword evidence="2" id="KW-1185">Reference proteome</keyword>
<dbReference type="Proteomes" id="UP000807504">
    <property type="component" value="Unassembled WGS sequence"/>
</dbReference>
<dbReference type="EMBL" id="JABXBU010000030">
    <property type="protein sequence ID" value="KAF8784528.1"/>
    <property type="molecule type" value="Genomic_DNA"/>
</dbReference>
<evidence type="ECO:0000313" key="2">
    <source>
        <dbReference type="Proteomes" id="UP000807504"/>
    </source>
</evidence>